<comment type="caution">
    <text evidence="2">The sequence shown here is derived from an EMBL/GenBank/DDBJ whole genome shotgun (WGS) entry which is preliminary data.</text>
</comment>
<organism evidence="2 3">
    <name type="scientific">Aphis glycines</name>
    <name type="common">Soybean aphid</name>
    <dbReference type="NCBI Taxonomy" id="307491"/>
    <lineage>
        <taxon>Eukaryota</taxon>
        <taxon>Metazoa</taxon>
        <taxon>Ecdysozoa</taxon>
        <taxon>Arthropoda</taxon>
        <taxon>Hexapoda</taxon>
        <taxon>Insecta</taxon>
        <taxon>Pterygota</taxon>
        <taxon>Neoptera</taxon>
        <taxon>Paraneoptera</taxon>
        <taxon>Hemiptera</taxon>
        <taxon>Sternorrhyncha</taxon>
        <taxon>Aphidomorpha</taxon>
        <taxon>Aphidoidea</taxon>
        <taxon>Aphididae</taxon>
        <taxon>Aphidini</taxon>
        <taxon>Aphis</taxon>
        <taxon>Aphis</taxon>
    </lineage>
</organism>
<evidence type="ECO:0000313" key="2">
    <source>
        <dbReference type="EMBL" id="KAE9527001.1"/>
    </source>
</evidence>
<dbReference type="EMBL" id="VYZN01000054">
    <property type="protein sequence ID" value="KAE9527001.1"/>
    <property type="molecule type" value="Genomic_DNA"/>
</dbReference>
<dbReference type="Proteomes" id="UP000475862">
    <property type="component" value="Unassembled WGS sequence"/>
</dbReference>
<keyword evidence="3" id="KW-1185">Reference proteome</keyword>
<evidence type="ECO:0000313" key="3">
    <source>
        <dbReference type="Proteomes" id="UP000475862"/>
    </source>
</evidence>
<dbReference type="AlphaFoldDB" id="A0A6G0T6X8"/>
<reference evidence="2 3" key="1">
    <citation type="submission" date="2019-08" db="EMBL/GenBank/DDBJ databases">
        <title>The genome of the soybean aphid Biotype 1, its phylome, world population structure and adaptation to the North American continent.</title>
        <authorList>
            <person name="Giordano R."/>
            <person name="Donthu R.K."/>
            <person name="Hernandez A.G."/>
            <person name="Wright C.L."/>
            <person name="Zimin A.V."/>
        </authorList>
    </citation>
    <scope>NUCLEOTIDE SEQUENCE [LARGE SCALE GENOMIC DNA]</scope>
    <source>
        <tissue evidence="2">Whole aphids</tissue>
    </source>
</reference>
<evidence type="ECO:0000256" key="1">
    <source>
        <dbReference type="SAM" id="MobiDB-lite"/>
    </source>
</evidence>
<sequence>MNKEEEEENSYSENNSNSSEEEKDITREIGTQVKLNKNTEVEKLVEISINTKEVSESTQDIIKENTKGKSLLDTTLREDSSTGVEPRVLGLRSTPNIVHTELGPVRRKQRTKMSCVKATIEQVIAMIPICIDAKDALEVCRYRETSDWETIKKILQRTFEQQFSPQALQPGLNSVRMKNDEDVLTYTGRVEKLYYNLCNATLANKTPEESNILRQTLKDQALAIYINGLKMDFQKILRARNLEMLELAMQIAKQLEIEFSFNKYLQSNENKTNQNGNKNNYGNQNFNGNRWSNNYQGNSPNRQKFGHDIASCYSKQRDKRNNINHTGNGQVLKGNGICSINQLTAITEELSLNDVLPSYQ</sequence>
<name>A0A6G0T6X8_APHGL</name>
<feature type="region of interest" description="Disordered" evidence="1">
    <location>
        <begin position="268"/>
        <end position="287"/>
    </location>
</feature>
<proteinExistence type="predicted"/>
<feature type="compositionally biased region" description="Acidic residues" evidence="1">
    <location>
        <begin position="1"/>
        <end position="10"/>
    </location>
</feature>
<evidence type="ECO:0008006" key="4">
    <source>
        <dbReference type="Google" id="ProtNLM"/>
    </source>
</evidence>
<gene>
    <name evidence="2" type="ORF">AGLY_013649</name>
</gene>
<protein>
    <recommendedName>
        <fullName evidence="4">Retrotransposon gag domain-containing protein</fullName>
    </recommendedName>
</protein>
<accession>A0A6G0T6X8</accession>
<feature type="region of interest" description="Disordered" evidence="1">
    <location>
        <begin position="1"/>
        <end position="31"/>
    </location>
</feature>